<evidence type="ECO:0000313" key="5">
    <source>
        <dbReference type="Proteomes" id="UP000177913"/>
    </source>
</evidence>
<dbReference type="InterPro" id="IPR001544">
    <property type="entry name" value="Aminotrans_IV"/>
</dbReference>
<comment type="caution">
    <text evidence="4">The sequence shown here is derived from an EMBL/GenBank/DDBJ whole genome shotgun (WGS) entry which is preliminary data.</text>
</comment>
<dbReference type="Gene3D" id="3.30.470.10">
    <property type="match status" value="1"/>
</dbReference>
<evidence type="ECO:0000256" key="3">
    <source>
        <dbReference type="ARBA" id="ARBA00022898"/>
    </source>
</evidence>
<dbReference type="SUPFAM" id="SSF56752">
    <property type="entry name" value="D-aminoacid aminotransferase-like PLP-dependent enzymes"/>
    <property type="match status" value="1"/>
</dbReference>
<dbReference type="Proteomes" id="UP000177913">
    <property type="component" value="Unassembled WGS sequence"/>
</dbReference>
<dbReference type="InterPro" id="IPR043131">
    <property type="entry name" value="BCAT-like_N"/>
</dbReference>
<dbReference type="GO" id="GO:0008652">
    <property type="term" value="P:amino acid biosynthetic process"/>
    <property type="evidence" value="ECO:0007669"/>
    <property type="project" value="UniProtKB-ARBA"/>
</dbReference>
<dbReference type="InterPro" id="IPR050571">
    <property type="entry name" value="Class-IV_PLP-Dep_Aminotrnsfr"/>
</dbReference>
<protein>
    <recommendedName>
        <fullName evidence="6">Amino acid aminotransferase</fullName>
    </recommendedName>
</protein>
<proteinExistence type="inferred from homology"/>
<reference evidence="4 5" key="1">
    <citation type="journal article" date="2016" name="Nat. Commun.">
        <title>Thousands of microbial genomes shed light on interconnected biogeochemical processes in an aquifer system.</title>
        <authorList>
            <person name="Anantharaman K."/>
            <person name="Brown C.T."/>
            <person name="Hug L.A."/>
            <person name="Sharon I."/>
            <person name="Castelle C.J."/>
            <person name="Probst A.J."/>
            <person name="Thomas B.C."/>
            <person name="Singh A."/>
            <person name="Wilkins M.J."/>
            <person name="Karaoz U."/>
            <person name="Brodie E.L."/>
            <person name="Williams K.H."/>
            <person name="Hubbard S.S."/>
            <person name="Banfield J.F."/>
        </authorList>
    </citation>
    <scope>NUCLEOTIDE SEQUENCE [LARGE SCALE GENOMIC DNA]</scope>
</reference>
<sequence>MGFHYFNNKWVGEGDLKISVFDLSVVRGFGCFDFLRTYKNKPFRLSDHLDRLFNSAKLIGIKVPKTKKEILEIVYEGIRKNNFKETNIKMIVTGGISTDSVTPGRPSVIIIFIPAENYPKIFYERGVKVITFEETRTLHLAKSLNYLAAVIALQLAKKKEAEEALYINGKGKIYEATRSNFFAIIDGKLVTVRKGILFGVTRQVIVEIANKLRIPVVERDIFIKEIKNFKEAFITASNKEVMPVVQIDDNKVGDGEVGPITKKLMSGYKNLTQTT</sequence>
<evidence type="ECO:0000313" key="4">
    <source>
        <dbReference type="EMBL" id="OGK25186.1"/>
    </source>
</evidence>
<evidence type="ECO:0000256" key="2">
    <source>
        <dbReference type="ARBA" id="ARBA00009320"/>
    </source>
</evidence>
<organism evidence="4 5">
    <name type="scientific">Candidatus Roizmanbacteria bacterium RIFCSPHIGHO2_02_FULL_38_11</name>
    <dbReference type="NCBI Taxonomy" id="1802039"/>
    <lineage>
        <taxon>Bacteria</taxon>
        <taxon>Candidatus Roizmaniibacteriota</taxon>
    </lineage>
</organism>
<dbReference type="FunFam" id="3.20.10.10:FF:000002">
    <property type="entry name" value="D-alanine aminotransferase"/>
    <property type="match status" value="1"/>
</dbReference>
<accession>A0A1F7H2U9</accession>
<dbReference type="EMBL" id="MFZO01000017">
    <property type="protein sequence ID" value="OGK25186.1"/>
    <property type="molecule type" value="Genomic_DNA"/>
</dbReference>
<keyword evidence="3" id="KW-0663">Pyridoxal phosphate</keyword>
<comment type="cofactor">
    <cofactor evidence="1">
        <name>pyridoxal 5'-phosphate</name>
        <dbReference type="ChEBI" id="CHEBI:597326"/>
    </cofactor>
</comment>
<dbReference type="GO" id="GO:0003824">
    <property type="term" value="F:catalytic activity"/>
    <property type="evidence" value="ECO:0007669"/>
    <property type="project" value="InterPro"/>
</dbReference>
<evidence type="ECO:0000256" key="1">
    <source>
        <dbReference type="ARBA" id="ARBA00001933"/>
    </source>
</evidence>
<gene>
    <name evidence="4" type="ORF">A3C25_00340</name>
</gene>
<dbReference type="InterPro" id="IPR043132">
    <property type="entry name" value="BCAT-like_C"/>
</dbReference>
<dbReference type="InterPro" id="IPR036038">
    <property type="entry name" value="Aminotransferase-like"/>
</dbReference>
<evidence type="ECO:0008006" key="6">
    <source>
        <dbReference type="Google" id="ProtNLM"/>
    </source>
</evidence>
<dbReference type="PANTHER" id="PTHR42743">
    <property type="entry name" value="AMINO-ACID AMINOTRANSFERASE"/>
    <property type="match status" value="1"/>
</dbReference>
<dbReference type="AlphaFoldDB" id="A0A1F7H2U9"/>
<dbReference type="PANTHER" id="PTHR42743:SF11">
    <property type="entry name" value="AMINODEOXYCHORISMATE LYASE"/>
    <property type="match status" value="1"/>
</dbReference>
<dbReference type="GO" id="GO:0005829">
    <property type="term" value="C:cytosol"/>
    <property type="evidence" value="ECO:0007669"/>
    <property type="project" value="TreeGrafter"/>
</dbReference>
<name>A0A1F7H2U9_9BACT</name>
<dbReference type="Gene3D" id="3.20.10.10">
    <property type="entry name" value="D-amino Acid Aminotransferase, subunit A, domain 2"/>
    <property type="match status" value="1"/>
</dbReference>
<dbReference type="Pfam" id="PF01063">
    <property type="entry name" value="Aminotran_4"/>
    <property type="match status" value="1"/>
</dbReference>
<dbReference type="GO" id="GO:0046394">
    <property type="term" value="P:carboxylic acid biosynthetic process"/>
    <property type="evidence" value="ECO:0007669"/>
    <property type="project" value="UniProtKB-ARBA"/>
</dbReference>
<comment type="similarity">
    <text evidence="2">Belongs to the class-IV pyridoxal-phosphate-dependent aminotransferase family.</text>
</comment>